<dbReference type="Pfam" id="PF18511">
    <property type="entry name" value="F-box_5"/>
    <property type="match status" value="1"/>
</dbReference>
<dbReference type="InterPro" id="IPR032675">
    <property type="entry name" value="LRR_dom_sf"/>
</dbReference>
<reference evidence="5" key="2">
    <citation type="submission" date="2013-12" db="EMBL/GenBank/DDBJ databases">
        <authorList>
            <person name="Yu Y."/>
            <person name="Lee S."/>
            <person name="de Baynast K."/>
            <person name="Wissotski M."/>
            <person name="Liu L."/>
            <person name="Talag J."/>
            <person name="Goicoechea J."/>
            <person name="Angelova A."/>
            <person name="Jetty R."/>
            <person name="Kudrna D."/>
            <person name="Golser W."/>
            <person name="Rivera L."/>
            <person name="Zhang J."/>
            <person name="Wing R."/>
        </authorList>
    </citation>
    <scope>NUCLEOTIDE SEQUENCE</scope>
</reference>
<dbReference type="Pfam" id="PF18791">
    <property type="entry name" value="Transp_inhibit"/>
    <property type="match status" value="1"/>
</dbReference>
<dbReference type="EnsemblPlants" id="LPERR03G05760.1">
    <property type="protein sequence ID" value="LPERR03G05760.1"/>
    <property type="gene ID" value="LPERR03G05760"/>
</dbReference>
<dbReference type="SMART" id="SM00367">
    <property type="entry name" value="LRR_CC"/>
    <property type="match status" value="6"/>
</dbReference>
<dbReference type="AlphaFoldDB" id="A0A0D9VQH9"/>
<feature type="domain" description="COI1 F-box" evidence="2">
    <location>
        <begin position="22"/>
        <end position="60"/>
    </location>
</feature>
<reference evidence="4 5" key="1">
    <citation type="submission" date="2012-08" db="EMBL/GenBank/DDBJ databases">
        <title>Oryza genome evolution.</title>
        <authorList>
            <person name="Wing R.A."/>
        </authorList>
    </citation>
    <scope>NUCLEOTIDE SEQUENCE</scope>
</reference>
<keyword evidence="5" id="KW-1185">Reference proteome</keyword>
<dbReference type="Gene3D" id="1.20.1280.50">
    <property type="match status" value="1"/>
</dbReference>
<dbReference type="HOGENOM" id="CLU_022456_1_0_1"/>
<dbReference type="InterPro" id="IPR041101">
    <property type="entry name" value="Transp_inhibit"/>
</dbReference>
<evidence type="ECO:0000259" key="2">
    <source>
        <dbReference type="Pfam" id="PF18511"/>
    </source>
</evidence>
<dbReference type="PANTHER" id="PTHR16134">
    <property type="entry name" value="F-BOX/TPR REPEAT PROTEIN POF3"/>
    <property type="match status" value="1"/>
</dbReference>
<dbReference type="Gene3D" id="3.80.10.10">
    <property type="entry name" value="Ribonuclease Inhibitor"/>
    <property type="match status" value="1"/>
</dbReference>
<dbReference type="Proteomes" id="UP000032180">
    <property type="component" value="Chromosome 3"/>
</dbReference>
<organism evidence="4 5">
    <name type="scientific">Leersia perrieri</name>
    <dbReference type="NCBI Taxonomy" id="77586"/>
    <lineage>
        <taxon>Eukaryota</taxon>
        <taxon>Viridiplantae</taxon>
        <taxon>Streptophyta</taxon>
        <taxon>Embryophyta</taxon>
        <taxon>Tracheophyta</taxon>
        <taxon>Spermatophyta</taxon>
        <taxon>Magnoliopsida</taxon>
        <taxon>Liliopsida</taxon>
        <taxon>Poales</taxon>
        <taxon>Poaceae</taxon>
        <taxon>BOP clade</taxon>
        <taxon>Oryzoideae</taxon>
        <taxon>Oryzeae</taxon>
        <taxon>Oryzinae</taxon>
        <taxon>Leersia</taxon>
    </lineage>
</organism>
<protein>
    <recommendedName>
        <fullName evidence="6">F-box domain-containing protein</fullName>
    </recommendedName>
</protein>
<evidence type="ECO:0000313" key="5">
    <source>
        <dbReference type="Proteomes" id="UP000032180"/>
    </source>
</evidence>
<reference evidence="4" key="3">
    <citation type="submission" date="2015-04" db="UniProtKB">
        <authorList>
            <consortium name="EnsemblPlants"/>
        </authorList>
    </citation>
    <scope>IDENTIFICATION</scope>
</reference>
<dbReference type="SUPFAM" id="SSF81383">
    <property type="entry name" value="F-box domain"/>
    <property type="match status" value="1"/>
</dbReference>
<dbReference type="SUPFAM" id="SSF52047">
    <property type="entry name" value="RNI-like"/>
    <property type="match status" value="1"/>
</dbReference>
<proteinExistence type="predicted"/>
<dbReference type="CDD" id="cd22159">
    <property type="entry name" value="F-box_AtTIR1-like"/>
    <property type="match status" value="1"/>
</dbReference>
<dbReference type="Pfam" id="PF13516">
    <property type="entry name" value="LRR_6"/>
    <property type="match status" value="1"/>
</dbReference>
<dbReference type="GO" id="GO:0031146">
    <property type="term" value="P:SCF-dependent proteasomal ubiquitin-dependent protein catabolic process"/>
    <property type="evidence" value="ECO:0007669"/>
    <property type="project" value="TreeGrafter"/>
</dbReference>
<sequence length="601" mass="66033">MSEEDDDQPPAAKRPRASPPPDQVLDNVLETVLQFLDSARDRCAASLVCRSWHRAESATRVSVSVRNLLAASPARVARRFPNARHILLKGRPRFADFNLLPPGWAGADFRPWAAAVASSAFPALASFSLKRITVTDHDLHLLSRSLPSSFRDLHLLLCDGFSSAGLASIASHCRGLRVLDVVDCEINDDDDDAVVDWVAAFPPGPTDLESLSFECYARPVSFAALEALVARSPRLTRLGVNEHVSLGQLRRLMAHTPRLTHLGTGAFRLGDGPEDVGLDVEQMASAFASAARNSTLVSLSGFREFEPEYLPAIAAVSVNLTTLDFSYCPVTPDQFIPFVGQCHNLETLYVLDSVRDEGLQATARTCKKLQVLHVLPLNAHEDADELVTEVGLTAIAEGCRELRSTLFFCQSMTNAAVIAVSQNCIDLKVFRLCIMGRHQPDHVTGEPMDEGFGAIVRNCSKLTRLSTSGRLTDRAFEYIGKYAKSLRTLSVAFAGDSDLALQHILQGCSKLEKLEIRDCPFGDAGLLSGLHHFYNMRFLWMSGCNLTLQGCKEVALILPRLVVELINSHPENEKTDAVDILYMYRSLEGPREDVPPFVKIL</sequence>
<feature type="domain" description="Transport inhibitor response 1" evidence="3">
    <location>
        <begin position="81"/>
        <end position="126"/>
    </location>
</feature>
<dbReference type="PANTHER" id="PTHR16134:SF57">
    <property type="entry name" value="F-BOX PROTEIN FBX14"/>
    <property type="match status" value="1"/>
</dbReference>
<dbReference type="InterPro" id="IPR036047">
    <property type="entry name" value="F-box-like_dom_sf"/>
</dbReference>
<evidence type="ECO:0008006" key="6">
    <source>
        <dbReference type="Google" id="ProtNLM"/>
    </source>
</evidence>
<dbReference type="Gramene" id="LPERR03G05760.1">
    <property type="protein sequence ID" value="LPERR03G05760.1"/>
    <property type="gene ID" value="LPERR03G05760"/>
</dbReference>
<evidence type="ECO:0000256" key="1">
    <source>
        <dbReference type="SAM" id="MobiDB-lite"/>
    </source>
</evidence>
<evidence type="ECO:0000259" key="3">
    <source>
        <dbReference type="Pfam" id="PF18791"/>
    </source>
</evidence>
<evidence type="ECO:0000313" key="4">
    <source>
        <dbReference type="EnsemblPlants" id="LPERR03G05760.1"/>
    </source>
</evidence>
<feature type="region of interest" description="Disordered" evidence="1">
    <location>
        <begin position="1"/>
        <end position="23"/>
    </location>
</feature>
<dbReference type="eggNOG" id="KOG1947">
    <property type="taxonomic scope" value="Eukaryota"/>
</dbReference>
<dbReference type="InterPro" id="IPR041567">
    <property type="entry name" value="COI1_F-box"/>
</dbReference>
<dbReference type="STRING" id="77586.A0A0D9VQH9"/>
<name>A0A0D9VQH9_9ORYZ</name>
<accession>A0A0D9VQH9</accession>
<dbReference type="InterPro" id="IPR006553">
    <property type="entry name" value="Leu-rich_rpt_Cys-con_subtyp"/>
</dbReference>
<dbReference type="GO" id="GO:0019005">
    <property type="term" value="C:SCF ubiquitin ligase complex"/>
    <property type="evidence" value="ECO:0007669"/>
    <property type="project" value="TreeGrafter"/>
</dbReference>
<dbReference type="InterPro" id="IPR001611">
    <property type="entry name" value="Leu-rich_rpt"/>
</dbReference>